<feature type="transmembrane region" description="Helical" evidence="1">
    <location>
        <begin position="6"/>
        <end position="27"/>
    </location>
</feature>
<organism evidence="2 3">
    <name type="scientific">Monodelphis domestica</name>
    <name type="common">Gray short-tailed opossum</name>
    <dbReference type="NCBI Taxonomy" id="13616"/>
    <lineage>
        <taxon>Eukaryota</taxon>
        <taxon>Metazoa</taxon>
        <taxon>Chordata</taxon>
        <taxon>Craniata</taxon>
        <taxon>Vertebrata</taxon>
        <taxon>Euteleostomi</taxon>
        <taxon>Mammalia</taxon>
        <taxon>Metatheria</taxon>
        <taxon>Didelphimorphia</taxon>
        <taxon>Didelphidae</taxon>
        <taxon>Monodelphis</taxon>
    </lineage>
</organism>
<evidence type="ECO:0000313" key="3">
    <source>
        <dbReference type="Proteomes" id="UP000002280"/>
    </source>
</evidence>
<protein>
    <submittedName>
        <fullName evidence="2">Uncharacterized protein</fullName>
    </submittedName>
</protein>
<reference evidence="2 3" key="1">
    <citation type="journal article" date="2007" name="Nature">
        <title>Genome of the marsupial Monodelphis domestica reveals innovation in non-coding sequences.</title>
        <authorList>
            <person name="Mikkelsen T.S."/>
            <person name="Wakefield M.J."/>
            <person name="Aken B."/>
            <person name="Amemiya C.T."/>
            <person name="Chang J.L."/>
            <person name="Duke S."/>
            <person name="Garber M."/>
            <person name="Gentles A.J."/>
            <person name="Goodstadt L."/>
            <person name="Heger A."/>
            <person name="Jurka J."/>
            <person name="Kamal M."/>
            <person name="Mauceli E."/>
            <person name="Searle S.M."/>
            <person name="Sharpe T."/>
            <person name="Baker M.L."/>
            <person name="Batzer M.A."/>
            <person name="Benos P.V."/>
            <person name="Belov K."/>
            <person name="Clamp M."/>
            <person name="Cook A."/>
            <person name="Cuff J."/>
            <person name="Das R."/>
            <person name="Davidow L."/>
            <person name="Deakin J.E."/>
            <person name="Fazzari M.J."/>
            <person name="Glass J.L."/>
            <person name="Grabherr M."/>
            <person name="Greally J.M."/>
            <person name="Gu W."/>
            <person name="Hore T.A."/>
            <person name="Huttley G.A."/>
            <person name="Kleber M."/>
            <person name="Jirtle R.L."/>
            <person name="Koina E."/>
            <person name="Lee J.T."/>
            <person name="Mahony S."/>
            <person name="Marra M.A."/>
            <person name="Miller R.D."/>
            <person name="Nicholls R.D."/>
            <person name="Oda M."/>
            <person name="Papenfuss A.T."/>
            <person name="Parra Z.E."/>
            <person name="Pollock D.D."/>
            <person name="Ray D.A."/>
            <person name="Schein J.E."/>
            <person name="Speed T.P."/>
            <person name="Thompson K."/>
            <person name="VandeBerg J.L."/>
            <person name="Wade C.M."/>
            <person name="Walker J.A."/>
            <person name="Waters P.D."/>
            <person name="Webber C."/>
            <person name="Weidman J.R."/>
            <person name="Xie X."/>
            <person name="Zody M.C."/>
            <person name="Baldwin J."/>
            <person name="Abdouelleil A."/>
            <person name="Abdulkadir J."/>
            <person name="Abebe A."/>
            <person name="Abera B."/>
            <person name="Abreu J."/>
            <person name="Acer S.C."/>
            <person name="Aftuck L."/>
            <person name="Alexander A."/>
            <person name="An P."/>
            <person name="Anderson E."/>
            <person name="Anderson S."/>
            <person name="Arachi H."/>
            <person name="Azer M."/>
            <person name="Bachantsang P."/>
            <person name="Barry A."/>
            <person name="Bayul T."/>
            <person name="Berlin A."/>
            <person name="Bessette D."/>
            <person name="Bloom T."/>
            <person name="Bloom T."/>
            <person name="Boguslavskiy L."/>
            <person name="Bonnet C."/>
            <person name="Boukhgalter B."/>
            <person name="Bourzgui I."/>
            <person name="Brown A."/>
            <person name="Cahill P."/>
            <person name="Channer S."/>
            <person name="Cheshatsang Y."/>
            <person name="Chuda L."/>
            <person name="Citroen M."/>
            <person name="Collymore A."/>
            <person name="Cooke P."/>
            <person name="Costello M."/>
            <person name="D'Aco K."/>
            <person name="Daza R."/>
            <person name="De Haan G."/>
            <person name="DeGray S."/>
            <person name="DeMaso C."/>
            <person name="Dhargay N."/>
            <person name="Dooley K."/>
            <person name="Dooley E."/>
            <person name="Doricent M."/>
            <person name="Dorje P."/>
            <person name="Dorjee K."/>
            <person name="Dupes A."/>
            <person name="Elong R."/>
            <person name="Falk J."/>
            <person name="Farina A."/>
            <person name="Faro S."/>
            <person name="Ferguson D."/>
            <person name="Fisher S."/>
            <person name="Foley C.D."/>
            <person name="Franke A."/>
            <person name="Friedrich D."/>
            <person name="Gadbois L."/>
            <person name="Gearin G."/>
            <person name="Gearin C.R."/>
            <person name="Giannoukos G."/>
            <person name="Goode T."/>
            <person name="Graham J."/>
            <person name="Grandbois E."/>
            <person name="Grewal S."/>
            <person name="Gyaltsen K."/>
            <person name="Hafez N."/>
            <person name="Hagos B."/>
            <person name="Hall J."/>
            <person name="Henson C."/>
            <person name="Hollinger A."/>
            <person name="Honan T."/>
            <person name="Huard M.D."/>
            <person name="Hughes L."/>
            <person name="Hurhula B."/>
            <person name="Husby M.E."/>
            <person name="Kamat A."/>
            <person name="Kanga B."/>
            <person name="Kashin S."/>
            <person name="Khazanovich D."/>
            <person name="Kisner P."/>
            <person name="Lance K."/>
            <person name="Lara M."/>
            <person name="Lee W."/>
            <person name="Lennon N."/>
            <person name="Letendre F."/>
            <person name="LeVine R."/>
            <person name="Lipovsky A."/>
            <person name="Liu X."/>
            <person name="Liu J."/>
            <person name="Liu S."/>
            <person name="Lokyitsang T."/>
            <person name="Lokyitsang Y."/>
            <person name="Lubonja R."/>
            <person name="Lui A."/>
            <person name="MacDonald P."/>
            <person name="Magnisalis V."/>
            <person name="Maru K."/>
            <person name="Matthews C."/>
            <person name="McCusker W."/>
            <person name="McDonough S."/>
            <person name="Mehta T."/>
            <person name="Meldrim J."/>
            <person name="Meneus L."/>
            <person name="Mihai O."/>
            <person name="Mihalev A."/>
            <person name="Mihova T."/>
            <person name="Mittelman R."/>
            <person name="Mlenga V."/>
            <person name="Montmayeur A."/>
            <person name="Mulrain L."/>
            <person name="Navidi A."/>
            <person name="Naylor J."/>
            <person name="Negash T."/>
            <person name="Nguyen T."/>
            <person name="Nguyen N."/>
            <person name="Nicol R."/>
            <person name="Norbu C."/>
            <person name="Norbu N."/>
            <person name="Novod N."/>
            <person name="O'Neill B."/>
            <person name="Osman S."/>
            <person name="Markiewicz E."/>
            <person name="Oyono O.L."/>
            <person name="Patti C."/>
            <person name="Phunkhang P."/>
            <person name="Pierre F."/>
            <person name="Priest M."/>
            <person name="Raghuraman S."/>
            <person name="Rege F."/>
            <person name="Reyes R."/>
            <person name="Rise C."/>
            <person name="Rogov P."/>
            <person name="Ross K."/>
            <person name="Ryan E."/>
            <person name="Settipalli S."/>
            <person name="Shea T."/>
            <person name="Sherpa N."/>
            <person name="Shi L."/>
            <person name="Shih D."/>
            <person name="Sparrow T."/>
            <person name="Spaulding J."/>
            <person name="Stalker J."/>
            <person name="Stange-Thomann N."/>
            <person name="Stavropoulos S."/>
            <person name="Stone C."/>
            <person name="Strader C."/>
            <person name="Tesfaye S."/>
            <person name="Thomson T."/>
            <person name="Thoulutsang Y."/>
            <person name="Thoulutsang D."/>
            <person name="Topham K."/>
            <person name="Topping I."/>
            <person name="Tsamla T."/>
            <person name="Vassiliev H."/>
            <person name="Vo A."/>
            <person name="Wangchuk T."/>
            <person name="Wangdi T."/>
            <person name="Weiand M."/>
            <person name="Wilkinson J."/>
            <person name="Wilson A."/>
            <person name="Yadav S."/>
            <person name="Young G."/>
            <person name="Yu Q."/>
            <person name="Zembek L."/>
            <person name="Zhong D."/>
            <person name="Zimmer A."/>
            <person name="Zwirko Z."/>
            <person name="Jaffe D.B."/>
            <person name="Alvarez P."/>
            <person name="Brockman W."/>
            <person name="Butler J."/>
            <person name="Chin C."/>
            <person name="Gnerre S."/>
            <person name="MacCallum I."/>
            <person name="Graves J.A."/>
            <person name="Ponting C.P."/>
            <person name="Breen M."/>
            <person name="Samollow P.B."/>
            <person name="Lander E.S."/>
            <person name="Lindblad-Toh K."/>
        </authorList>
    </citation>
    <scope>NUCLEOTIDE SEQUENCE [LARGE SCALE GENOMIC DNA]</scope>
</reference>
<proteinExistence type="predicted"/>
<sequence length="72" mass="8572">MCIKNISFICYSILVEMEMVLSAMYMIQRYMGICLRGHWLMTQKCFSTRIQLNLTLWYLGLISFLCLSYLRA</sequence>
<dbReference type="Proteomes" id="UP000002280">
    <property type="component" value="Chromosome 3"/>
</dbReference>
<keyword evidence="3" id="KW-1185">Reference proteome</keyword>
<reference evidence="2" key="2">
    <citation type="submission" date="2025-08" db="UniProtKB">
        <authorList>
            <consortium name="Ensembl"/>
        </authorList>
    </citation>
    <scope>IDENTIFICATION</scope>
</reference>
<keyword evidence="1" id="KW-1133">Transmembrane helix</keyword>
<keyword evidence="1" id="KW-0472">Membrane</keyword>
<reference evidence="2" key="3">
    <citation type="submission" date="2025-09" db="UniProtKB">
        <authorList>
            <consortium name="Ensembl"/>
        </authorList>
    </citation>
    <scope>IDENTIFICATION</scope>
</reference>
<name>A0A5F8HJL2_MONDO</name>
<dbReference type="InParanoid" id="A0A5F8HJL2"/>
<accession>A0A5F8HJL2</accession>
<evidence type="ECO:0000313" key="2">
    <source>
        <dbReference type="Ensembl" id="ENSMODP00000060157.1"/>
    </source>
</evidence>
<dbReference type="Bgee" id="ENSMODG00000036561">
    <property type="expression patterns" value="Expressed in endometrium and 1 other cell type or tissue"/>
</dbReference>
<feature type="transmembrane region" description="Helical" evidence="1">
    <location>
        <begin position="48"/>
        <end position="70"/>
    </location>
</feature>
<dbReference type="Ensembl" id="ENSMODT00000087665.1">
    <property type="protein sequence ID" value="ENSMODP00000060157.1"/>
    <property type="gene ID" value="ENSMODG00000036561.1"/>
</dbReference>
<dbReference type="AlphaFoldDB" id="A0A5F8HJL2"/>
<keyword evidence="1" id="KW-0812">Transmembrane</keyword>
<evidence type="ECO:0000256" key="1">
    <source>
        <dbReference type="SAM" id="Phobius"/>
    </source>
</evidence>